<dbReference type="Proteomes" id="UP000199421">
    <property type="component" value="Unassembled WGS sequence"/>
</dbReference>
<dbReference type="OrthoDB" id="1234714at2"/>
<accession>A0A1H7JQ71</accession>
<proteinExistence type="predicted"/>
<organism evidence="1 2">
    <name type="scientific">Olivibacter domesticus</name>
    <name type="common">Pseudosphingobacterium domesticum</name>
    <dbReference type="NCBI Taxonomy" id="407022"/>
    <lineage>
        <taxon>Bacteria</taxon>
        <taxon>Pseudomonadati</taxon>
        <taxon>Bacteroidota</taxon>
        <taxon>Sphingobacteriia</taxon>
        <taxon>Sphingobacteriales</taxon>
        <taxon>Sphingobacteriaceae</taxon>
        <taxon>Olivibacter</taxon>
    </lineage>
</organism>
<gene>
    <name evidence="1" type="ORF">SAMN05661044_01087</name>
</gene>
<dbReference type="EMBL" id="FOAF01000001">
    <property type="protein sequence ID" value="SEK76466.1"/>
    <property type="molecule type" value="Genomic_DNA"/>
</dbReference>
<sequence>MKKGILSYSCFSEKGEEALPSDAFINKFHQQDIEPIIFLDSCVCLHIVKVIDFEKFAKNVDFARIIALKEYLERHPNIKISPFFALLELCSQKGEFDKEKLQDFKLRIDFFEQIPLKIFKSFKYDFRRDVFVFRNIPDLKKNPLSIVNPVLKNNYCALLKIRSISLNGLTKDKAEKNLNEFIDWLINDLEIFRGAEYKLAMHVFGGNTAFRKMIGLDCKPAEVKRKLIGTTWDLFHSKFTANSFRLFQVLKRNIYPYFLTSDSNLFKIFQNLSLTVIKDGRDDIVSSFLLTSDFSYPHFDESFINRNNEKLITAFVDRCNLKYSFDAMKVNKLINELELQNGVVSLD</sequence>
<dbReference type="AlphaFoldDB" id="A0A1H7JQ71"/>
<keyword evidence="2" id="KW-1185">Reference proteome</keyword>
<dbReference type="RefSeq" id="WP_093319694.1">
    <property type="nucleotide sequence ID" value="NZ_FOAF01000001.1"/>
</dbReference>
<name>A0A1H7JQ71_OLID1</name>
<protein>
    <submittedName>
        <fullName evidence="1">Uncharacterized protein</fullName>
    </submittedName>
</protein>
<reference evidence="2" key="1">
    <citation type="submission" date="2016-10" db="EMBL/GenBank/DDBJ databases">
        <authorList>
            <person name="Varghese N."/>
            <person name="Submissions S."/>
        </authorList>
    </citation>
    <scope>NUCLEOTIDE SEQUENCE [LARGE SCALE GENOMIC DNA]</scope>
    <source>
        <strain evidence="2">DSM 18733</strain>
    </source>
</reference>
<evidence type="ECO:0000313" key="1">
    <source>
        <dbReference type="EMBL" id="SEK76466.1"/>
    </source>
</evidence>
<dbReference type="STRING" id="407022.SAMN05661044_01087"/>
<evidence type="ECO:0000313" key="2">
    <source>
        <dbReference type="Proteomes" id="UP000199421"/>
    </source>
</evidence>